<evidence type="ECO:0000313" key="2">
    <source>
        <dbReference type="EMBL" id="CAH0394114.1"/>
    </source>
</evidence>
<dbReference type="InterPro" id="IPR009003">
    <property type="entry name" value="Peptidase_S1_PA"/>
</dbReference>
<proteinExistence type="predicted"/>
<gene>
    <name evidence="2" type="ORF">BEMITA_LOCUS12451</name>
</gene>
<evidence type="ECO:0000259" key="1">
    <source>
        <dbReference type="Pfam" id="PF00089"/>
    </source>
</evidence>
<evidence type="ECO:0000313" key="3">
    <source>
        <dbReference type="Proteomes" id="UP001152759"/>
    </source>
</evidence>
<name>A0A9P0AL35_BEMTA</name>
<dbReference type="Proteomes" id="UP001152759">
    <property type="component" value="Chromosome 8"/>
</dbReference>
<dbReference type="EMBL" id="OU963869">
    <property type="protein sequence ID" value="CAH0394114.1"/>
    <property type="molecule type" value="Genomic_DNA"/>
</dbReference>
<accession>A0A9P0AL35</accession>
<keyword evidence="3" id="KW-1185">Reference proteome</keyword>
<feature type="domain" description="Peptidase S1" evidence="1">
    <location>
        <begin position="18"/>
        <end position="100"/>
    </location>
</feature>
<sequence length="113" mass="12654">MATGASRNWNGQISGRGSTVVMIKLNKPVIFSDFIRPICLPPRSLAPQELIHCHTLGWAKNREFLERIEVSVIQMDLCANISITSVNGVCTESVYQQNDCNLFYQQLLSIQNA</sequence>
<dbReference type="Gene3D" id="2.40.10.10">
    <property type="entry name" value="Trypsin-like serine proteases"/>
    <property type="match status" value="1"/>
</dbReference>
<dbReference type="Pfam" id="PF00089">
    <property type="entry name" value="Trypsin"/>
    <property type="match status" value="1"/>
</dbReference>
<dbReference type="InterPro" id="IPR001254">
    <property type="entry name" value="Trypsin_dom"/>
</dbReference>
<dbReference type="InterPro" id="IPR043504">
    <property type="entry name" value="Peptidase_S1_PA_chymotrypsin"/>
</dbReference>
<protein>
    <recommendedName>
        <fullName evidence="1">Peptidase S1 domain-containing protein</fullName>
    </recommendedName>
</protein>
<dbReference type="SUPFAM" id="SSF50494">
    <property type="entry name" value="Trypsin-like serine proteases"/>
    <property type="match status" value="1"/>
</dbReference>
<dbReference type="GO" id="GO:0006508">
    <property type="term" value="P:proteolysis"/>
    <property type="evidence" value="ECO:0007669"/>
    <property type="project" value="InterPro"/>
</dbReference>
<reference evidence="2" key="1">
    <citation type="submission" date="2021-12" db="EMBL/GenBank/DDBJ databases">
        <authorList>
            <person name="King R."/>
        </authorList>
    </citation>
    <scope>NUCLEOTIDE SEQUENCE</scope>
</reference>
<dbReference type="AlphaFoldDB" id="A0A9P0AL35"/>
<organism evidence="2 3">
    <name type="scientific">Bemisia tabaci</name>
    <name type="common">Sweetpotato whitefly</name>
    <name type="synonym">Aleurodes tabaci</name>
    <dbReference type="NCBI Taxonomy" id="7038"/>
    <lineage>
        <taxon>Eukaryota</taxon>
        <taxon>Metazoa</taxon>
        <taxon>Ecdysozoa</taxon>
        <taxon>Arthropoda</taxon>
        <taxon>Hexapoda</taxon>
        <taxon>Insecta</taxon>
        <taxon>Pterygota</taxon>
        <taxon>Neoptera</taxon>
        <taxon>Paraneoptera</taxon>
        <taxon>Hemiptera</taxon>
        <taxon>Sternorrhyncha</taxon>
        <taxon>Aleyrodoidea</taxon>
        <taxon>Aleyrodidae</taxon>
        <taxon>Aleyrodinae</taxon>
        <taxon>Bemisia</taxon>
    </lineage>
</organism>
<dbReference type="GO" id="GO:0004252">
    <property type="term" value="F:serine-type endopeptidase activity"/>
    <property type="evidence" value="ECO:0007669"/>
    <property type="project" value="InterPro"/>
</dbReference>